<dbReference type="InterPro" id="IPR050640">
    <property type="entry name" value="Bact_2-comp_sensor_kinase"/>
</dbReference>
<feature type="transmembrane region" description="Helical" evidence="1">
    <location>
        <begin position="9"/>
        <end position="27"/>
    </location>
</feature>
<evidence type="ECO:0000259" key="2">
    <source>
        <dbReference type="Pfam" id="PF06580"/>
    </source>
</evidence>
<organism evidence="3 4">
    <name type="scientific">Chitinophaga horti</name>
    <dbReference type="NCBI Taxonomy" id="2920382"/>
    <lineage>
        <taxon>Bacteria</taxon>
        <taxon>Pseudomonadati</taxon>
        <taxon>Bacteroidota</taxon>
        <taxon>Chitinophagia</taxon>
        <taxon>Chitinophagales</taxon>
        <taxon>Chitinophagaceae</taxon>
        <taxon>Chitinophaga</taxon>
    </lineage>
</organism>
<keyword evidence="3" id="KW-0418">Kinase</keyword>
<gene>
    <name evidence="3" type="ORF">MKQ68_24690</name>
</gene>
<keyword evidence="3" id="KW-0808">Transferase</keyword>
<evidence type="ECO:0000313" key="3">
    <source>
        <dbReference type="EMBL" id="UYQ93285.1"/>
    </source>
</evidence>
<feature type="transmembrane region" description="Helical" evidence="1">
    <location>
        <begin position="33"/>
        <end position="54"/>
    </location>
</feature>
<evidence type="ECO:0000313" key="4">
    <source>
        <dbReference type="Proteomes" id="UP001162741"/>
    </source>
</evidence>
<dbReference type="RefSeq" id="WP_244845359.1">
    <property type="nucleotide sequence ID" value="NZ_CP107006.1"/>
</dbReference>
<keyword evidence="4" id="KW-1185">Reference proteome</keyword>
<feature type="domain" description="Signal transduction histidine kinase internal region" evidence="2">
    <location>
        <begin position="150"/>
        <end position="228"/>
    </location>
</feature>
<dbReference type="Gene3D" id="3.30.565.10">
    <property type="entry name" value="Histidine kinase-like ATPase, C-terminal domain"/>
    <property type="match status" value="1"/>
</dbReference>
<dbReference type="EMBL" id="CP107006">
    <property type="protein sequence ID" value="UYQ93285.1"/>
    <property type="molecule type" value="Genomic_DNA"/>
</dbReference>
<dbReference type="Pfam" id="PF06580">
    <property type="entry name" value="His_kinase"/>
    <property type="match status" value="1"/>
</dbReference>
<keyword evidence="1" id="KW-1133">Transmembrane helix</keyword>
<dbReference type="InterPro" id="IPR010559">
    <property type="entry name" value="Sig_transdc_His_kin_internal"/>
</dbReference>
<sequence length="336" mass="39762">MTPSQRQRLFTLLLFITVVVVDFYLNITIDFTFNIWGTSFTILKLAVFYINYQWLHPKLLERKKYVAWILAVMALVLGAISLRYLVEEILFLRWFGVHNYFNNTPLSYYFKDNYLRFGTWIFFGSAVRFGQQWLRMRGEQRELEKQRLSAEVSFLKSQINPHFLFNTLNSIYSLSYQHSEKAPAAILKLSEIMRYMLYDTEDKRVPLEKEIRYLHNFVELQKMRFKETIYADLLVEGEVTHQHIAPLLLIAFVENAFKHGVLNDPADPVIIQLTLNDDSLQLYVQNRVNLLGKDETGGIGVTNIKRRLALLYPQKHELHIETRNDYYICELNLQLN</sequence>
<reference evidence="3" key="1">
    <citation type="submission" date="2022-10" db="EMBL/GenBank/DDBJ databases">
        <title>Chitinophaga sp. nov., isolated from soil.</title>
        <authorList>
            <person name="Jeon C.O."/>
        </authorList>
    </citation>
    <scope>NUCLEOTIDE SEQUENCE</scope>
    <source>
        <strain evidence="3">R8</strain>
    </source>
</reference>
<name>A0ABY6J0X6_9BACT</name>
<dbReference type="PANTHER" id="PTHR34220:SF7">
    <property type="entry name" value="SENSOR HISTIDINE KINASE YPDA"/>
    <property type="match status" value="1"/>
</dbReference>
<dbReference type="PANTHER" id="PTHR34220">
    <property type="entry name" value="SENSOR HISTIDINE KINASE YPDA"/>
    <property type="match status" value="1"/>
</dbReference>
<protein>
    <submittedName>
        <fullName evidence="3">Histidine kinase</fullName>
    </submittedName>
</protein>
<keyword evidence="1" id="KW-0812">Transmembrane</keyword>
<accession>A0ABY6J0X6</accession>
<evidence type="ECO:0000256" key="1">
    <source>
        <dbReference type="SAM" id="Phobius"/>
    </source>
</evidence>
<dbReference type="GO" id="GO:0016301">
    <property type="term" value="F:kinase activity"/>
    <property type="evidence" value="ECO:0007669"/>
    <property type="project" value="UniProtKB-KW"/>
</dbReference>
<proteinExistence type="predicted"/>
<feature type="transmembrane region" description="Helical" evidence="1">
    <location>
        <begin position="66"/>
        <end position="86"/>
    </location>
</feature>
<dbReference type="InterPro" id="IPR036890">
    <property type="entry name" value="HATPase_C_sf"/>
</dbReference>
<dbReference type="Proteomes" id="UP001162741">
    <property type="component" value="Chromosome"/>
</dbReference>
<keyword evidence="1" id="KW-0472">Membrane</keyword>